<feature type="transmembrane region" description="Helical" evidence="3">
    <location>
        <begin position="95"/>
        <end position="118"/>
    </location>
</feature>
<sequence>MTSKNRWKAIWFVLLGAASYGVLSTFVKLGYQSGFSAAEITGSQVSFGFIVLWLLSLTKLRQMKGITPGIILKLVAGGTFTGLTGYFYYQSLQVLDASFAVLLLFQFTWMGMLLDWLVEKRLPTLFQWIAMVLTLAGTVLASGIVSGTVSRPSASGIGLGLLAACCYTMFIFFSGRVATHLPALFRSTWMITGAALIVLILMPPQFLWNGSLAQGLWKWGILLAVFGMILPPFLYAKGAPFIETGLAAVLGSVELPVVIICSALLLHEQTYLLQWIGIAIILLGVFVSERKTASPSGEKA</sequence>
<keyword evidence="3" id="KW-0472">Membrane</keyword>
<comment type="caution">
    <text evidence="5">The sequence shown here is derived from an EMBL/GenBank/DDBJ whole genome shotgun (WGS) entry which is preliminary data.</text>
</comment>
<dbReference type="Gene3D" id="1.10.3730.20">
    <property type="match status" value="1"/>
</dbReference>
<evidence type="ECO:0000256" key="3">
    <source>
        <dbReference type="SAM" id="Phobius"/>
    </source>
</evidence>
<evidence type="ECO:0000313" key="6">
    <source>
        <dbReference type="Proteomes" id="UP001597180"/>
    </source>
</evidence>
<evidence type="ECO:0000259" key="4">
    <source>
        <dbReference type="Pfam" id="PF00892"/>
    </source>
</evidence>
<name>A0ABW3UUD4_9BACL</name>
<dbReference type="Proteomes" id="UP001597180">
    <property type="component" value="Unassembled WGS sequence"/>
</dbReference>
<dbReference type="SUPFAM" id="SSF103481">
    <property type="entry name" value="Multidrug resistance efflux transporter EmrE"/>
    <property type="match status" value="2"/>
</dbReference>
<comment type="subcellular location">
    <subcellularLocation>
        <location evidence="1">Endomembrane system</location>
        <topology evidence="1">Multi-pass membrane protein</topology>
    </subcellularLocation>
</comment>
<keyword evidence="3" id="KW-0812">Transmembrane</keyword>
<dbReference type="InterPro" id="IPR000620">
    <property type="entry name" value="EamA_dom"/>
</dbReference>
<feature type="transmembrane region" description="Helical" evidence="3">
    <location>
        <begin position="187"/>
        <end position="204"/>
    </location>
</feature>
<feature type="transmembrane region" description="Helical" evidence="3">
    <location>
        <begin position="125"/>
        <end position="145"/>
    </location>
</feature>
<dbReference type="RefSeq" id="WP_192702752.1">
    <property type="nucleotide sequence ID" value="NZ_BAABJG010000022.1"/>
</dbReference>
<proteinExistence type="inferred from homology"/>
<feature type="transmembrane region" description="Helical" evidence="3">
    <location>
        <begin position="216"/>
        <end position="234"/>
    </location>
</feature>
<dbReference type="Pfam" id="PF00892">
    <property type="entry name" value="EamA"/>
    <property type="match status" value="2"/>
</dbReference>
<feature type="transmembrane region" description="Helical" evidence="3">
    <location>
        <begin position="70"/>
        <end position="89"/>
    </location>
</feature>
<feature type="domain" description="EamA" evidence="4">
    <location>
        <begin position="8"/>
        <end position="142"/>
    </location>
</feature>
<keyword evidence="6" id="KW-1185">Reference proteome</keyword>
<dbReference type="PANTHER" id="PTHR22911:SF137">
    <property type="entry name" value="SOLUTE CARRIER FAMILY 35 MEMBER G2-RELATED"/>
    <property type="match status" value="1"/>
</dbReference>
<feature type="transmembrane region" description="Helical" evidence="3">
    <location>
        <begin position="246"/>
        <end position="266"/>
    </location>
</feature>
<gene>
    <name evidence="5" type="ORF">ACFQ4B_25290</name>
</gene>
<feature type="domain" description="EamA" evidence="4">
    <location>
        <begin position="155"/>
        <end position="287"/>
    </location>
</feature>
<protein>
    <submittedName>
        <fullName evidence="5">DMT family transporter</fullName>
    </submittedName>
</protein>
<accession>A0ABW3UUD4</accession>
<evidence type="ECO:0000256" key="1">
    <source>
        <dbReference type="ARBA" id="ARBA00004127"/>
    </source>
</evidence>
<feature type="transmembrane region" description="Helical" evidence="3">
    <location>
        <begin position="272"/>
        <end position="289"/>
    </location>
</feature>
<evidence type="ECO:0000313" key="5">
    <source>
        <dbReference type="EMBL" id="MFD1223441.1"/>
    </source>
</evidence>
<dbReference type="PANTHER" id="PTHR22911">
    <property type="entry name" value="ACYL-MALONYL CONDENSING ENZYME-RELATED"/>
    <property type="match status" value="1"/>
</dbReference>
<evidence type="ECO:0000256" key="2">
    <source>
        <dbReference type="ARBA" id="ARBA00007362"/>
    </source>
</evidence>
<dbReference type="EMBL" id="JBHTLU010000034">
    <property type="protein sequence ID" value="MFD1223441.1"/>
    <property type="molecule type" value="Genomic_DNA"/>
</dbReference>
<organism evidence="5 6">
    <name type="scientific">Paenibacillus vulneris</name>
    <dbReference type="NCBI Taxonomy" id="1133364"/>
    <lineage>
        <taxon>Bacteria</taxon>
        <taxon>Bacillati</taxon>
        <taxon>Bacillota</taxon>
        <taxon>Bacilli</taxon>
        <taxon>Bacillales</taxon>
        <taxon>Paenibacillaceae</taxon>
        <taxon>Paenibacillus</taxon>
    </lineage>
</organism>
<feature type="transmembrane region" description="Helical" evidence="3">
    <location>
        <begin position="157"/>
        <end position="175"/>
    </location>
</feature>
<feature type="transmembrane region" description="Helical" evidence="3">
    <location>
        <begin position="40"/>
        <end position="58"/>
    </location>
</feature>
<dbReference type="InterPro" id="IPR037185">
    <property type="entry name" value="EmrE-like"/>
</dbReference>
<comment type="similarity">
    <text evidence="2">Belongs to the EamA transporter family.</text>
</comment>
<keyword evidence="3" id="KW-1133">Transmembrane helix</keyword>
<reference evidence="6" key="1">
    <citation type="journal article" date="2019" name="Int. J. Syst. Evol. Microbiol.">
        <title>The Global Catalogue of Microorganisms (GCM) 10K type strain sequencing project: providing services to taxonomists for standard genome sequencing and annotation.</title>
        <authorList>
            <consortium name="The Broad Institute Genomics Platform"/>
            <consortium name="The Broad Institute Genome Sequencing Center for Infectious Disease"/>
            <person name="Wu L."/>
            <person name="Ma J."/>
        </authorList>
    </citation>
    <scope>NUCLEOTIDE SEQUENCE [LARGE SCALE GENOMIC DNA]</scope>
    <source>
        <strain evidence="6">CCUG 53270</strain>
    </source>
</reference>